<evidence type="ECO:0000313" key="2">
    <source>
        <dbReference type="EMBL" id="MBB6523575.1"/>
    </source>
</evidence>
<sequence length="151" mass="16495">MTHALPANPYLLIAATLSAIAALLHIAIIFGGPDWYRFFGAGEGMAQMAERGELQPTLITLGIAAVLLSWCLYALSAAGKFPPLPLLRTGLVVITSIYLLRGLSVLLLAVLQDEFRGAFWIWSSLICTAFGVFYAIGSWQQWSYLSVMSRQ</sequence>
<name>A0A7X0MXU3_9GAMM</name>
<feature type="transmembrane region" description="Helical" evidence="1">
    <location>
        <begin position="57"/>
        <end position="78"/>
    </location>
</feature>
<reference evidence="2 3" key="1">
    <citation type="submission" date="2020-08" db="EMBL/GenBank/DDBJ databases">
        <title>Genomic Encyclopedia of Type Strains, Phase IV (KMG-IV): sequencing the most valuable type-strain genomes for metagenomic binning, comparative biology and taxonomic classification.</title>
        <authorList>
            <person name="Goeker M."/>
        </authorList>
    </citation>
    <scope>NUCLEOTIDE SEQUENCE [LARGE SCALE GENOMIC DNA]</scope>
    <source>
        <strain evidence="2 3">DSM 22368</strain>
    </source>
</reference>
<proteinExistence type="predicted"/>
<keyword evidence="1" id="KW-0812">Transmembrane</keyword>
<dbReference type="Proteomes" id="UP000528457">
    <property type="component" value="Unassembled WGS sequence"/>
</dbReference>
<feature type="transmembrane region" description="Helical" evidence="1">
    <location>
        <begin position="90"/>
        <end position="111"/>
    </location>
</feature>
<evidence type="ECO:0000313" key="3">
    <source>
        <dbReference type="Proteomes" id="UP000528457"/>
    </source>
</evidence>
<feature type="transmembrane region" description="Helical" evidence="1">
    <location>
        <begin position="118"/>
        <end position="136"/>
    </location>
</feature>
<keyword evidence="1" id="KW-0472">Membrane</keyword>
<feature type="transmembrane region" description="Helical" evidence="1">
    <location>
        <begin position="12"/>
        <end position="36"/>
    </location>
</feature>
<dbReference type="AlphaFoldDB" id="A0A7X0MXU3"/>
<protein>
    <submittedName>
        <fullName evidence="2">Uncharacterized protein</fullName>
    </submittedName>
</protein>
<dbReference type="InParanoid" id="A0A7X0MXU3"/>
<dbReference type="EMBL" id="JACHHT010000004">
    <property type="protein sequence ID" value="MBB6523575.1"/>
    <property type="molecule type" value="Genomic_DNA"/>
</dbReference>
<evidence type="ECO:0000256" key="1">
    <source>
        <dbReference type="SAM" id="Phobius"/>
    </source>
</evidence>
<organism evidence="2 3">
    <name type="scientific">Pseudoteredinibacter isoporae</name>
    <dbReference type="NCBI Taxonomy" id="570281"/>
    <lineage>
        <taxon>Bacteria</taxon>
        <taxon>Pseudomonadati</taxon>
        <taxon>Pseudomonadota</taxon>
        <taxon>Gammaproteobacteria</taxon>
        <taxon>Cellvibrionales</taxon>
        <taxon>Cellvibrionaceae</taxon>
        <taxon>Pseudoteredinibacter</taxon>
    </lineage>
</organism>
<dbReference type="RefSeq" id="WP_166843411.1">
    <property type="nucleotide sequence ID" value="NZ_JAAONY010000004.1"/>
</dbReference>
<accession>A0A7X0MXU3</accession>
<comment type="caution">
    <text evidence="2">The sequence shown here is derived from an EMBL/GenBank/DDBJ whole genome shotgun (WGS) entry which is preliminary data.</text>
</comment>
<keyword evidence="3" id="KW-1185">Reference proteome</keyword>
<gene>
    <name evidence="2" type="ORF">HNR48_003889</name>
</gene>
<keyword evidence="1" id="KW-1133">Transmembrane helix</keyword>